<dbReference type="SUPFAM" id="SSF56317">
    <property type="entry name" value="Carbon-nitrogen hydrolase"/>
    <property type="match status" value="1"/>
</dbReference>
<dbReference type="FunCoup" id="E9FXX6">
    <property type="interactions" value="53"/>
</dbReference>
<dbReference type="InterPro" id="IPR040154">
    <property type="entry name" value="Biotinidase/VNN"/>
</dbReference>
<organism evidence="4 5">
    <name type="scientific">Daphnia pulex</name>
    <name type="common">Water flea</name>
    <dbReference type="NCBI Taxonomy" id="6669"/>
    <lineage>
        <taxon>Eukaryota</taxon>
        <taxon>Metazoa</taxon>
        <taxon>Ecdysozoa</taxon>
        <taxon>Arthropoda</taxon>
        <taxon>Crustacea</taxon>
        <taxon>Branchiopoda</taxon>
        <taxon>Diplostraca</taxon>
        <taxon>Cladocera</taxon>
        <taxon>Anomopoda</taxon>
        <taxon>Daphniidae</taxon>
        <taxon>Daphnia</taxon>
    </lineage>
</organism>
<proteinExistence type="inferred from homology"/>
<evidence type="ECO:0000313" key="5">
    <source>
        <dbReference type="Proteomes" id="UP000000305"/>
    </source>
</evidence>
<evidence type="ECO:0000256" key="1">
    <source>
        <dbReference type="ARBA" id="ARBA00008225"/>
    </source>
</evidence>
<keyword evidence="2" id="KW-0732">Signal</keyword>
<dbReference type="EMBL" id="GL732526">
    <property type="protein sequence ID" value="EFX88215.1"/>
    <property type="molecule type" value="Genomic_DNA"/>
</dbReference>
<dbReference type="KEGG" id="dpx:DAPPUDRAFT_311789"/>
<dbReference type="OrthoDB" id="10250282at2759"/>
<reference evidence="4 5" key="1">
    <citation type="journal article" date="2011" name="Science">
        <title>The ecoresponsive genome of Daphnia pulex.</title>
        <authorList>
            <person name="Colbourne J.K."/>
            <person name="Pfrender M.E."/>
            <person name="Gilbert D."/>
            <person name="Thomas W.K."/>
            <person name="Tucker A."/>
            <person name="Oakley T.H."/>
            <person name="Tokishita S."/>
            <person name="Aerts A."/>
            <person name="Arnold G.J."/>
            <person name="Basu M.K."/>
            <person name="Bauer D.J."/>
            <person name="Caceres C.E."/>
            <person name="Carmel L."/>
            <person name="Casola C."/>
            <person name="Choi J.H."/>
            <person name="Detter J.C."/>
            <person name="Dong Q."/>
            <person name="Dusheyko S."/>
            <person name="Eads B.D."/>
            <person name="Frohlich T."/>
            <person name="Geiler-Samerotte K.A."/>
            <person name="Gerlach D."/>
            <person name="Hatcher P."/>
            <person name="Jogdeo S."/>
            <person name="Krijgsveld J."/>
            <person name="Kriventseva E.V."/>
            <person name="Kultz D."/>
            <person name="Laforsch C."/>
            <person name="Lindquist E."/>
            <person name="Lopez J."/>
            <person name="Manak J.R."/>
            <person name="Muller J."/>
            <person name="Pangilinan J."/>
            <person name="Patwardhan R.P."/>
            <person name="Pitluck S."/>
            <person name="Pritham E.J."/>
            <person name="Rechtsteiner A."/>
            <person name="Rho M."/>
            <person name="Rogozin I.B."/>
            <person name="Sakarya O."/>
            <person name="Salamov A."/>
            <person name="Schaack S."/>
            <person name="Shapiro H."/>
            <person name="Shiga Y."/>
            <person name="Skalitzky C."/>
            <person name="Smith Z."/>
            <person name="Souvorov A."/>
            <person name="Sung W."/>
            <person name="Tang Z."/>
            <person name="Tsuchiya D."/>
            <person name="Tu H."/>
            <person name="Vos H."/>
            <person name="Wang M."/>
            <person name="Wolf Y.I."/>
            <person name="Yamagata H."/>
            <person name="Yamada T."/>
            <person name="Ye Y."/>
            <person name="Shaw J.R."/>
            <person name="Andrews J."/>
            <person name="Crease T.J."/>
            <person name="Tang H."/>
            <person name="Lucas S.M."/>
            <person name="Robertson H.M."/>
            <person name="Bork P."/>
            <person name="Koonin E.V."/>
            <person name="Zdobnov E.M."/>
            <person name="Grigoriev I.V."/>
            <person name="Lynch M."/>
            <person name="Boore J.L."/>
        </authorList>
    </citation>
    <scope>NUCLEOTIDE SEQUENCE [LARGE SCALE GENOMIC DNA]</scope>
</reference>
<dbReference type="STRING" id="6669.E9FXX6"/>
<protein>
    <recommendedName>
        <fullName evidence="3">CN hydrolase domain-containing protein</fullName>
    </recommendedName>
</protein>
<dbReference type="OMA" id="CHVREAN"/>
<feature type="chain" id="PRO_5003240438" description="CN hydrolase domain-containing protein" evidence="2">
    <location>
        <begin position="27"/>
        <end position="335"/>
    </location>
</feature>
<dbReference type="InterPro" id="IPR036526">
    <property type="entry name" value="C-N_Hydrolase_sf"/>
</dbReference>
<keyword evidence="5" id="KW-1185">Reference proteome</keyword>
<sequence>MNRVLNGILLLFCFGTLFTKLPTSFARPYIAAVVEYSPTGSVFSQTPAKVLGQNLNNYNQLIVEAASLGVDIIVFPEYGITTLTLSSLSRLAARPFLQQFPSINSSAPQLLCDGNATIPDQDIVFTKLSCYARQNAIYVVINVGEIVVCSAGQNTTENGVCPDDGAFQYSSDVVFDRNGFLLARYRKTHLFLEPLFQVPIATDLTVFSTDFGINFGMMTCFDIMFYEPALTLYYQQGIKDFVFPTAWVDELPFLTAIQMQEGWTRFLGGTLLASNYHLPANAQIGSGIYDAAGAINYTSSPDSGTRLVVAQVGGNEKSTLAKSVNSSTVIYLKHR</sequence>
<dbReference type="Gene3D" id="3.60.110.10">
    <property type="entry name" value="Carbon-nitrogen hydrolase"/>
    <property type="match status" value="1"/>
</dbReference>
<name>E9FXX6_DAPPU</name>
<dbReference type="InParanoid" id="E9FXX6"/>
<evidence type="ECO:0000259" key="3">
    <source>
        <dbReference type="PROSITE" id="PS50263"/>
    </source>
</evidence>
<dbReference type="eggNOG" id="KOG0806">
    <property type="taxonomic scope" value="Eukaryota"/>
</dbReference>
<dbReference type="PROSITE" id="PS50263">
    <property type="entry name" value="CN_HYDROLASE"/>
    <property type="match status" value="1"/>
</dbReference>
<dbReference type="Proteomes" id="UP000000305">
    <property type="component" value="Unassembled WGS sequence"/>
</dbReference>
<dbReference type="AlphaFoldDB" id="E9FXX6"/>
<feature type="domain" description="CN hydrolase" evidence="3">
    <location>
        <begin position="29"/>
        <end position="314"/>
    </location>
</feature>
<dbReference type="HOGENOM" id="CLU_829664_0_0_1"/>
<accession>E9FXX6</accession>
<comment type="similarity">
    <text evidence="1">Belongs to the carbon-nitrogen hydrolase superfamily. BTD/VNN family.</text>
</comment>
<dbReference type="PhylomeDB" id="E9FXX6"/>
<evidence type="ECO:0000256" key="2">
    <source>
        <dbReference type="SAM" id="SignalP"/>
    </source>
</evidence>
<dbReference type="InterPro" id="IPR003010">
    <property type="entry name" value="C-N_Hydrolase"/>
</dbReference>
<dbReference type="PANTHER" id="PTHR10609:SF27">
    <property type="entry name" value="CN HYDROLASE DOMAIN-CONTAINING PROTEIN-RELATED"/>
    <property type="match status" value="1"/>
</dbReference>
<feature type="signal peptide" evidence="2">
    <location>
        <begin position="1"/>
        <end position="26"/>
    </location>
</feature>
<dbReference type="PANTHER" id="PTHR10609">
    <property type="entry name" value="BIOTINIDASE-RELATED"/>
    <property type="match status" value="1"/>
</dbReference>
<gene>
    <name evidence="4" type="ORF">DAPPUDRAFT_311789</name>
</gene>
<dbReference type="Pfam" id="PF00795">
    <property type="entry name" value="CN_hydrolase"/>
    <property type="match status" value="1"/>
</dbReference>
<evidence type="ECO:0000313" key="4">
    <source>
        <dbReference type="EMBL" id="EFX88215.1"/>
    </source>
</evidence>